<evidence type="ECO:0000313" key="1">
    <source>
        <dbReference type="EMBL" id="KAB0571913.1"/>
    </source>
</evidence>
<name>A0A643F148_9HYPH</name>
<dbReference type="EMBL" id="VZPE01000003">
    <property type="protein sequence ID" value="KAB0571913.1"/>
    <property type="molecule type" value="Genomic_DNA"/>
</dbReference>
<dbReference type="PIRSF" id="PIRSF030771">
    <property type="entry name" value="UCP030771"/>
    <property type="match status" value="1"/>
</dbReference>
<dbReference type="AlphaFoldDB" id="A0A643F148"/>
<dbReference type="Pfam" id="PF09956">
    <property type="entry name" value="Phage_cement_2"/>
    <property type="match status" value="1"/>
</dbReference>
<sequence>MRNYVQHGNIVDLTAPLAGVVSGEGFLTGDLFGVAATDASAGQKVSTYLEGVFNLPKVTGAGLIEGQKVFWDATAKKVTASDTGNTLIGHAVETAAAAAVSVAVRLAR</sequence>
<accession>A0A643F148</accession>
<reference evidence="1" key="1">
    <citation type="submission" date="2019-09" db="EMBL/GenBank/DDBJ databases">
        <title>Draft genome sequences of 48 bacterial type strains from the CCUG.</title>
        <authorList>
            <person name="Tunovic T."/>
            <person name="Pineiro-Iglesias B."/>
            <person name="Unosson C."/>
            <person name="Inganas E."/>
            <person name="Ohlen M."/>
            <person name="Cardew S."/>
            <person name="Jensie-Markopoulos S."/>
            <person name="Salva-Serra F."/>
            <person name="Jaen-Luchoro D."/>
            <person name="Karlsson R."/>
            <person name="Svensson-Stadler L."/>
            <person name="Chun J."/>
            <person name="Moore E."/>
        </authorList>
    </citation>
    <scope>NUCLEOTIDE SEQUENCE</scope>
    <source>
        <strain evidence="1">CCUG 50899</strain>
    </source>
</reference>
<organism evidence="1">
    <name type="scientific">Brucella pituitosa</name>
    <dbReference type="NCBI Taxonomy" id="571256"/>
    <lineage>
        <taxon>Bacteria</taxon>
        <taxon>Pseudomonadati</taxon>
        <taxon>Pseudomonadota</taxon>
        <taxon>Alphaproteobacteria</taxon>
        <taxon>Hyphomicrobiales</taxon>
        <taxon>Brucellaceae</taxon>
        <taxon>Brucella/Ochrobactrum group</taxon>
        <taxon>Brucella</taxon>
    </lineage>
</organism>
<dbReference type="RefSeq" id="WP_012091787.1">
    <property type="nucleotide sequence ID" value="NZ_JBHEEN010000002.1"/>
</dbReference>
<dbReference type="InterPro" id="IPR011231">
    <property type="entry name" value="Phage_VT1-Sakai_H0018"/>
</dbReference>
<gene>
    <name evidence="1" type="ORF">F7Q93_09800</name>
</gene>
<protein>
    <submittedName>
        <fullName evidence="1">DUF2190 family protein</fullName>
    </submittedName>
</protein>
<comment type="caution">
    <text evidence="1">The sequence shown here is derived from an EMBL/GenBank/DDBJ whole genome shotgun (WGS) entry which is preliminary data.</text>
</comment>
<proteinExistence type="predicted"/>